<name>A0ACB5RSG7_9PEZI</name>
<dbReference type="EMBL" id="BSXG01000007">
    <property type="protein sequence ID" value="GME23480.1"/>
    <property type="molecule type" value="Genomic_DNA"/>
</dbReference>
<gene>
    <name evidence="1" type="primary">g6274</name>
    <name evidence="1" type="ORF">NpPPO83_00006274</name>
</gene>
<accession>A0ACB5RSG7</accession>
<dbReference type="Proteomes" id="UP001165186">
    <property type="component" value="Unassembled WGS sequence"/>
</dbReference>
<organism evidence="1 2">
    <name type="scientific">Neofusicoccum parvum</name>
    <dbReference type="NCBI Taxonomy" id="310453"/>
    <lineage>
        <taxon>Eukaryota</taxon>
        <taxon>Fungi</taxon>
        <taxon>Dikarya</taxon>
        <taxon>Ascomycota</taxon>
        <taxon>Pezizomycotina</taxon>
        <taxon>Dothideomycetes</taxon>
        <taxon>Dothideomycetes incertae sedis</taxon>
        <taxon>Botryosphaeriales</taxon>
        <taxon>Botryosphaeriaceae</taxon>
        <taxon>Neofusicoccum</taxon>
    </lineage>
</organism>
<protein>
    <submittedName>
        <fullName evidence="1">Cytochrome p450</fullName>
    </submittedName>
</protein>
<evidence type="ECO:0000313" key="1">
    <source>
        <dbReference type="EMBL" id="GME23480.1"/>
    </source>
</evidence>
<reference evidence="1" key="1">
    <citation type="submission" date="2024-09" db="EMBL/GenBank/DDBJ databases">
        <title>Draft Genome Sequences of Neofusicoccum parvum.</title>
        <authorList>
            <person name="Ashida A."/>
            <person name="Camagna M."/>
            <person name="Tanaka A."/>
            <person name="Takemoto D."/>
        </authorList>
    </citation>
    <scope>NUCLEOTIDE SEQUENCE</scope>
    <source>
        <strain evidence="1">PPO83</strain>
    </source>
</reference>
<evidence type="ECO:0000313" key="2">
    <source>
        <dbReference type="Proteomes" id="UP001165186"/>
    </source>
</evidence>
<proteinExistence type="predicted"/>
<keyword evidence="2" id="KW-1185">Reference proteome</keyword>
<sequence length="516" mass="58779">METIRNIPTFLPGHLQARVAGYRDFESVGLISAAAVILALCYFILVSLQGGKLQAPLIAAHLDQKGREKKYLEDCLALLKEGYGKFKTGLAMYRMTTADGSETVVLSSKYLDELKAMSDDQLSFNTAMEKLLAGKYCGIADRQVPVAVHVIKADLTPGLNRLMPVISEEIDLALERTMPICDGWTPVVVYGKMLDIVAQVSARVFVGEPLCRNPRWLELSKDYTLKAFQASRAIKQWKPWMRPLVHRFLPEMRELYSVRAEAIRFMAPIAQGRQELESKRDDFTEWMKNKSSVEFATHYEEQAYVQIQLALAAIHTTTMSITHMIYDLIEHPEYVEPLREELLSVISETGGYQKETMAKLKKLDSFMKESQRFNPPGLTTFKRYCMRNLTLSDGTFLPKGTIIEVDGSQPYFDPQNFENPEAFDPLRFYRLRNQGDKNSHQFATSNASYLQWGQGRHACPGRFFASNEIKTILSKILLHYDLQPVDKEAGRPKNFVFGTQINPNPMAEVLFKKREN</sequence>
<comment type="caution">
    <text evidence="1">The sequence shown here is derived from an EMBL/GenBank/DDBJ whole genome shotgun (WGS) entry which is preliminary data.</text>
</comment>